<dbReference type="Proteomes" id="UP000248330">
    <property type="component" value="Unassembled WGS sequence"/>
</dbReference>
<dbReference type="InterPro" id="IPR053170">
    <property type="entry name" value="Transcription_regulator"/>
</dbReference>
<reference evidence="2 3" key="1">
    <citation type="submission" date="2018-04" db="EMBL/GenBank/DDBJ databases">
        <title>Genomic Encyclopedia of Type Strains, Phase IV (KMG-IV): sequencing the most valuable type-strain genomes for metagenomic binning, comparative biology and taxonomic classification.</title>
        <authorList>
            <person name="Goeker M."/>
        </authorList>
    </citation>
    <scope>NUCLEOTIDE SEQUENCE [LARGE SCALE GENOMIC DNA]</scope>
    <source>
        <strain evidence="2 3">DSM 104150</strain>
    </source>
</reference>
<dbReference type="PANTHER" id="PTHR40031">
    <property type="entry name" value="HYPOTHETICAL MEMBRANE SPANNING PROTEIN"/>
    <property type="match status" value="1"/>
</dbReference>
<dbReference type="EMBL" id="QICN01000003">
    <property type="protein sequence ID" value="PXV69724.1"/>
    <property type="molecule type" value="Genomic_DNA"/>
</dbReference>
<gene>
    <name evidence="2" type="ORF">C8D93_103300</name>
</gene>
<feature type="transmembrane region" description="Helical" evidence="1">
    <location>
        <begin position="154"/>
        <end position="173"/>
    </location>
</feature>
<protein>
    <submittedName>
        <fullName evidence="2">Inner membrane protein</fullName>
    </submittedName>
</protein>
<dbReference type="InterPro" id="IPR007404">
    <property type="entry name" value="YdjM-like"/>
</dbReference>
<feature type="transmembrane region" description="Helical" evidence="1">
    <location>
        <begin position="123"/>
        <end position="147"/>
    </location>
</feature>
<dbReference type="RefSeq" id="WP_110264637.1">
    <property type="nucleotide sequence ID" value="NZ_CAWNXA010000003.1"/>
</dbReference>
<name>A0A318EDL3_9GAMM</name>
<dbReference type="PANTHER" id="PTHR40031:SF1">
    <property type="entry name" value="MEMBRANE-BOUND METAL-DEPENDENT HYDROLASE"/>
    <property type="match status" value="1"/>
</dbReference>
<keyword evidence="1" id="KW-1133">Transmembrane helix</keyword>
<sequence length="338" mass="37003">MDSVSQIALGAAVSVAAMGRHTSLGRAALWGAVCGTLPDLDALVDHGDAVRNMVLHRAETHAPFYLVLAAPLLAALIAVLHGEARLFRRWWLAVTLVLVTHPLLDVMTIYGTQLGLPFTNHPYGVGSIFIIDPLYTLSLVVGVIAALRLPDDDGLRWNLAGIALSCLYLAWGFTVQQQVRGIAAQQLQAQGLPVERLLATPTPFNSLLWRVVAVTPEAYFEGFRSILDGDEAIRFVRHERHPALYETLREHEPVARIAAFSHGFFAMQEQGGQVLISDLRMGQAPYFFFTFAVANTDDGAAPTPVPPQPLRWRPPAAAGMAWLGRRIFDPKLPAPELR</sequence>
<proteinExistence type="predicted"/>
<keyword evidence="3" id="KW-1185">Reference proteome</keyword>
<dbReference type="OrthoDB" id="9781927at2"/>
<evidence type="ECO:0000313" key="2">
    <source>
        <dbReference type="EMBL" id="PXV69724.1"/>
    </source>
</evidence>
<dbReference type="Pfam" id="PF04307">
    <property type="entry name" value="YdjM"/>
    <property type="match status" value="1"/>
</dbReference>
<keyword evidence="1" id="KW-0472">Membrane</keyword>
<organism evidence="2 3">
    <name type="scientific">Sinimarinibacterium flocculans</name>
    <dbReference type="NCBI Taxonomy" id="985250"/>
    <lineage>
        <taxon>Bacteria</taxon>
        <taxon>Pseudomonadati</taxon>
        <taxon>Pseudomonadota</taxon>
        <taxon>Gammaproteobacteria</taxon>
        <taxon>Nevskiales</taxon>
        <taxon>Nevskiaceae</taxon>
        <taxon>Sinimarinibacterium</taxon>
    </lineage>
</organism>
<evidence type="ECO:0000256" key="1">
    <source>
        <dbReference type="SAM" id="Phobius"/>
    </source>
</evidence>
<evidence type="ECO:0000313" key="3">
    <source>
        <dbReference type="Proteomes" id="UP000248330"/>
    </source>
</evidence>
<feature type="transmembrane region" description="Helical" evidence="1">
    <location>
        <begin position="92"/>
        <end position="111"/>
    </location>
</feature>
<feature type="transmembrane region" description="Helical" evidence="1">
    <location>
        <begin position="62"/>
        <end position="80"/>
    </location>
</feature>
<comment type="caution">
    <text evidence="2">The sequence shown here is derived from an EMBL/GenBank/DDBJ whole genome shotgun (WGS) entry which is preliminary data.</text>
</comment>
<accession>A0A318EDL3</accession>
<keyword evidence="1" id="KW-0812">Transmembrane</keyword>
<dbReference type="AlphaFoldDB" id="A0A318EDL3"/>